<proteinExistence type="predicted"/>
<gene>
    <name evidence="1" type="ORF">PM10SUCC1_18680</name>
</gene>
<sequence length="91" mass="10968">MKRYKFIEDLLVDIYGEEAFIYPKEVSEELSQKMAEEGQGWTDFEFAGKRITINEGYSEPFIDEEVDDEGYCRYLDSRYYYIEEDNKEEDI</sequence>
<evidence type="ECO:0000313" key="2">
    <source>
        <dbReference type="Proteomes" id="UP001144471"/>
    </source>
</evidence>
<keyword evidence="2" id="KW-1185">Reference proteome</keyword>
<comment type="caution">
    <text evidence="1">The sequence shown here is derived from an EMBL/GenBank/DDBJ whole genome shotgun (WGS) entry which is preliminary data.</text>
</comment>
<dbReference type="EMBL" id="BSDY01000007">
    <property type="protein sequence ID" value="GLI56354.1"/>
    <property type="molecule type" value="Genomic_DNA"/>
</dbReference>
<name>A0A9W6GM49_9FUSO</name>
<dbReference type="AlphaFoldDB" id="A0A9W6GM49"/>
<dbReference type="RefSeq" id="WP_281835457.1">
    <property type="nucleotide sequence ID" value="NZ_BSDY01000007.1"/>
</dbReference>
<reference evidence="1" key="1">
    <citation type="submission" date="2022-12" db="EMBL/GenBank/DDBJ databases">
        <title>Reference genome sequencing for broad-spectrum identification of bacterial and archaeal isolates by mass spectrometry.</title>
        <authorList>
            <person name="Sekiguchi Y."/>
            <person name="Tourlousse D.M."/>
        </authorList>
    </citation>
    <scope>NUCLEOTIDE SEQUENCE</scope>
    <source>
        <strain evidence="1">10succ1</strain>
    </source>
</reference>
<evidence type="ECO:0000313" key="1">
    <source>
        <dbReference type="EMBL" id="GLI56354.1"/>
    </source>
</evidence>
<organism evidence="1 2">
    <name type="scientific">Propionigenium maris DSM 9537</name>
    <dbReference type="NCBI Taxonomy" id="1123000"/>
    <lineage>
        <taxon>Bacteria</taxon>
        <taxon>Fusobacteriati</taxon>
        <taxon>Fusobacteriota</taxon>
        <taxon>Fusobacteriia</taxon>
        <taxon>Fusobacteriales</taxon>
        <taxon>Fusobacteriaceae</taxon>
        <taxon>Propionigenium</taxon>
    </lineage>
</organism>
<accession>A0A9W6GM49</accession>
<dbReference type="Proteomes" id="UP001144471">
    <property type="component" value="Unassembled WGS sequence"/>
</dbReference>
<protein>
    <submittedName>
        <fullName evidence="1">Uncharacterized protein</fullName>
    </submittedName>
</protein>